<sequence>MKKIKAIQKAPLFLKIGVPFGNKIKKSGRKVTLSTRIILSTTSDEVSLFT</sequence>
<evidence type="ECO:0000313" key="2">
    <source>
        <dbReference type="Proteomes" id="UP000003217"/>
    </source>
</evidence>
<accession>G5K6U4</accession>
<reference evidence="1 2" key="1">
    <citation type="journal article" date="2014" name="Int. J. Syst. Evol. Microbiol.">
        <title>Phylogenomics and the dynamic genome evolution of the genus Streptococcus.</title>
        <authorList>
            <consortium name="The Broad Institute Genome Sequencing Platform"/>
            <person name="Richards V.P."/>
            <person name="Palmer S.R."/>
            <person name="Pavinski Bitar P.D."/>
            <person name="Qin X."/>
            <person name="Weinstock G.M."/>
            <person name="Highlander S.K."/>
            <person name="Town C.D."/>
            <person name="Burne R.A."/>
            <person name="Stanhope M.J."/>
        </authorList>
    </citation>
    <scope>NUCLEOTIDE SEQUENCE [LARGE SCALE GENOMIC DNA]</scope>
    <source>
        <strain evidence="1 2">LQ 940-04</strain>
    </source>
</reference>
<gene>
    <name evidence="1" type="ORF">STRPS_0183</name>
</gene>
<proteinExistence type="predicted"/>
<comment type="caution">
    <text evidence="1">The sequence shown here is derived from an EMBL/GenBank/DDBJ whole genome shotgun (WGS) entry which is preliminary data.</text>
</comment>
<dbReference type="AlphaFoldDB" id="G5K6U4"/>
<keyword evidence="2" id="KW-1185">Reference proteome</keyword>
<name>G5K6U4_9STRE</name>
<dbReference type="Proteomes" id="UP000003217">
    <property type="component" value="Unassembled WGS sequence"/>
</dbReference>
<protein>
    <submittedName>
        <fullName evidence="1">Uncharacterized protein</fullName>
    </submittedName>
</protein>
<dbReference type="EMBL" id="AEUY02000003">
    <property type="protein sequence ID" value="EHI65944.1"/>
    <property type="molecule type" value="Genomic_DNA"/>
</dbReference>
<organism evidence="1 2">
    <name type="scientific">Streptococcus pseudoporcinus LQ 940-04</name>
    <dbReference type="NCBI Taxonomy" id="875093"/>
    <lineage>
        <taxon>Bacteria</taxon>
        <taxon>Bacillati</taxon>
        <taxon>Bacillota</taxon>
        <taxon>Bacilli</taxon>
        <taxon>Lactobacillales</taxon>
        <taxon>Streptococcaceae</taxon>
        <taxon>Streptococcus</taxon>
    </lineage>
</organism>
<evidence type="ECO:0000313" key="1">
    <source>
        <dbReference type="EMBL" id="EHI65944.1"/>
    </source>
</evidence>